<dbReference type="FunFam" id="3.30.530.20:FF:000025">
    <property type="entry name" value="Phosphatidylinositol transfer protein beta"/>
    <property type="match status" value="1"/>
</dbReference>
<evidence type="ECO:0000259" key="1">
    <source>
        <dbReference type="Pfam" id="PF02121"/>
    </source>
</evidence>
<dbReference type="AlphaFoldDB" id="A0A7I8VTS9"/>
<dbReference type="InterPro" id="IPR023393">
    <property type="entry name" value="START-like_dom_sf"/>
</dbReference>
<dbReference type="GO" id="GO:0035091">
    <property type="term" value="F:phosphatidylinositol binding"/>
    <property type="evidence" value="ECO:0007669"/>
    <property type="project" value="TreeGrafter"/>
</dbReference>
<protein>
    <recommendedName>
        <fullName evidence="1">Phosphatidylinositol transfer protein N-terminal domain-containing protein</fullName>
    </recommendedName>
</protein>
<dbReference type="GO" id="GO:0008525">
    <property type="term" value="F:phosphatidylcholine transporter activity"/>
    <property type="evidence" value="ECO:0007669"/>
    <property type="project" value="TreeGrafter"/>
</dbReference>
<dbReference type="PANTHER" id="PTHR10658">
    <property type="entry name" value="PHOSPHATIDYLINOSITOL TRANSFER PROTEIN"/>
    <property type="match status" value="1"/>
</dbReference>
<comment type="caution">
    <text evidence="2">The sequence shown here is derived from an EMBL/GenBank/DDBJ whole genome shotgun (WGS) entry which is preliminary data.</text>
</comment>
<dbReference type="PANTHER" id="PTHR10658:SF11">
    <property type="entry name" value="VIBRATOR, ISOFORM B"/>
    <property type="match status" value="1"/>
</dbReference>
<evidence type="ECO:0000313" key="3">
    <source>
        <dbReference type="Proteomes" id="UP000549394"/>
    </source>
</evidence>
<dbReference type="PRINTS" id="PR00391">
    <property type="entry name" value="PITRANSFER"/>
</dbReference>
<dbReference type="Pfam" id="PF02121">
    <property type="entry name" value="IP_trans"/>
    <property type="match status" value="1"/>
</dbReference>
<dbReference type="InterPro" id="IPR055261">
    <property type="entry name" value="PI_transfer_N"/>
</dbReference>
<keyword evidence="3" id="KW-1185">Reference proteome</keyword>
<accession>A0A7I8VTS9</accession>
<dbReference type="Gene3D" id="3.30.530.20">
    <property type="match status" value="1"/>
</dbReference>
<dbReference type="GO" id="GO:0005737">
    <property type="term" value="C:cytoplasm"/>
    <property type="evidence" value="ECO:0007669"/>
    <property type="project" value="TreeGrafter"/>
</dbReference>
<dbReference type="SUPFAM" id="SSF55961">
    <property type="entry name" value="Bet v1-like"/>
    <property type="match status" value="1"/>
</dbReference>
<feature type="domain" description="Phosphatidylinositol transfer protein N-terminal" evidence="1">
    <location>
        <begin position="1"/>
        <end position="266"/>
    </location>
</feature>
<dbReference type="InterPro" id="IPR001666">
    <property type="entry name" value="PI_transfer"/>
</dbReference>
<dbReference type="EMBL" id="CAJFCJ010000009">
    <property type="protein sequence ID" value="CAD5119124.1"/>
    <property type="molecule type" value="Genomic_DNA"/>
</dbReference>
<name>A0A7I8VTS9_9ANNE</name>
<dbReference type="GO" id="GO:0008526">
    <property type="term" value="F:phosphatidylinositol transfer activity"/>
    <property type="evidence" value="ECO:0007669"/>
    <property type="project" value="TreeGrafter"/>
</dbReference>
<organism evidence="2 3">
    <name type="scientific">Dimorphilus gyrociliatus</name>
    <dbReference type="NCBI Taxonomy" id="2664684"/>
    <lineage>
        <taxon>Eukaryota</taxon>
        <taxon>Metazoa</taxon>
        <taxon>Spiralia</taxon>
        <taxon>Lophotrochozoa</taxon>
        <taxon>Annelida</taxon>
        <taxon>Polychaeta</taxon>
        <taxon>Polychaeta incertae sedis</taxon>
        <taxon>Dinophilidae</taxon>
        <taxon>Dimorphilus</taxon>
    </lineage>
</organism>
<dbReference type="Proteomes" id="UP000549394">
    <property type="component" value="Unassembled WGS sequence"/>
</dbReference>
<evidence type="ECO:0000313" key="2">
    <source>
        <dbReference type="EMBL" id="CAD5119124.1"/>
    </source>
</evidence>
<reference evidence="2 3" key="1">
    <citation type="submission" date="2020-08" db="EMBL/GenBank/DDBJ databases">
        <authorList>
            <person name="Hejnol A."/>
        </authorList>
    </citation>
    <scope>NUCLEOTIDE SEQUENCE [LARGE SCALE GENOMIC DNA]</scope>
</reference>
<dbReference type="GO" id="GO:0031210">
    <property type="term" value="F:phosphatidylcholine binding"/>
    <property type="evidence" value="ECO:0007669"/>
    <property type="project" value="TreeGrafter"/>
</dbReference>
<gene>
    <name evidence="2" type="ORF">DGYR_LOCUS7409</name>
</gene>
<sequence length="285" mass="33143">MLIYEFRVLLPMTTEEYQVGQLFSVAETSKNETGGGDGIEVLINEPFKSEKGIQPPGMPGNFTEGQYTEKIYHISKKVPRFLRMVAPKGSLEVTEKAWNAYPYCKTVLTNPGYMKENFELSITSMHIDNDQGMQDNVHGLTKEELAKRQIVYIDISKHQQQLPNRSDYKAHEDPLKFHSDKTGRGPLVGPEWWRLMKNHGMPVMCAYKLVRVHFKWFGLQTRVEKMVQNQEERIFTNFHRQVFCWMDKWHGLTMDDIRQLEEKVKKELDDQIKHGSVRGTCAEGD</sequence>
<dbReference type="OrthoDB" id="18453at2759"/>
<proteinExistence type="predicted"/>